<dbReference type="OrthoDB" id="5125442at2"/>
<proteinExistence type="predicted"/>
<keyword evidence="3" id="KW-1185">Reference proteome</keyword>
<protein>
    <submittedName>
        <fullName evidence="2">Helix-turn-helix domain-containing protein</fullName>
    </submittedName>
</protein>
<evidence type="ECO:0000259" key="1">
    <source>
        <dbReference type="Pfam" id="PF13443"/>
    </source>
</evidence>
<feature type="domain" description="HTH cro/C1-type" evidence="1">
    <location>
        <begin position="19"/>
        <end position="71"/>
    </location>
</feature>
<evidence type="ECO:0000313" key="2">
    <source>
        <dbReference type="EMBL" id="SFN67061.1"/>
    </source>
</evidence>
<organism evidence="2 3">
    <name type="scientific">Mycetocola miduiensis</name>
    <dbReference type="NCBI Taxonomy" id="995034"/>
    <lineage>
        <taxon>Bacteria</taxon>
        <taxon>Bacillati</taxon>
        <taxon>Actinomycetota</taxon>
        <taxon>Actinomycetes</taxon>
        <taxon>Micrococcales</taxon>
        <taxon>Microbacteriaceae</taxon>
        <taxon>Mycetocola</taxon>
    </lineage>
</organism>
<accession>A0A1I5AXF3</accession>
<dbReference type="InterPro" id="IPR001387">
    <property type="entry name" value="Cro/C1-type_HTH"/>
</dbReference>
<dbReference type="AlphaFoldDB" id="A0A1I5AXF3"/>
<dbReference type="Pfam" id="PF13443">
    <property type="entry name" value="HTH_26"/>
    <property type="match status" value="1"/>
</dbReference>
<dbReference type="GO" id="GO:0003677">
    <property type="term" value="F:DNA binding"/>
    <property type="evidence" value="ECO:0007669"/>
    <property type="project" value="InterPro"/>
</dbReference>
<sequence length="89" mass="9618">MDTESYTQAIAAILRGRKAELNMSNDDLVAKSGIPERTFSRLLSGERPMRMGQFFELVDALGLEPGEVMGLAKKKAAEISSTGAANNSR</sequence>
<reference evidence="3" key="1">
    <citation type="submission" date="2016-10" db="EMBL/GenBank/DDBJ databases">
        <authorList>
            <person name="Varghese N."/>
            <person name="Submissions S."/>
        </authorList>
    </citation>
    <scope>NUCLEOTIDE SEQUENCE [LARGE SCALE GENOMIC DNA]</scope>
    <source>
        <strain evidence="3">CGMCC 1.11101</strain>
    </source>
</reference>
<name>A0A1I5AXF3_9MICO</name>
<dbReference type="Gene3D" id="1.10.260.40">
    <property type="entry name" value="lambda repressor-like DNA-binding domains"/>
    <property type="match status" value="1"/>
</dbReference>
<dbReference type="Proteomes" id="UP000198867">
    <property type="component" value="Unassembled WGS sequence"/>
</dbReference>
<gene>
    <name evidence="2" type="ORF">SAMN05216219_1594</name>
</gene>
<dbReference type="SUPFAM" id="SSF47413">
    <property type="entry name" value="lambda repressor-like DNA-binding domains"/>
    <property type="match status" value="1"/>
</dbReference>
<evidence type="ECO:0000313" key="3">
    <source>
        <dbReference type="Proteomes" id="UP000198867"/>
    </source>
</evidence>
<dbReference type="EMBL" id="FOVM01000004">
    <property type="protein sequence ID" value="SFN67061.1"/>
    <property type="molecule type" value="Genomic_DNA"/>
</dbReference>
<dbReference type="RefSeq" id="WP_090710360.1">
    <property type="nucleotide sequence ID" value="NZ_FOVM01000004.1"/>
</dbReference>
<dbReference type="InterPro" id="IPR010982">
    <property type="entry name" value="Lambda_DNA-bd_dom_sf"/>
</dbReference>
<dbReference type="CDD" id="cd00093">
    <property type="entry name" value="HTH_XRE"/>
    <property type="match status" value="1"/>
</dbReference>
<dbReference type="STRING" id="995034.SAMN05216219_1594"/>